<name>A0A0D0BDU0_9AGAR</name>
<reference evidence="1 2" key="1">
    <citation type="submission" date="2014-04" db="EMBL/GenBank/DDBJ databases">
        <title>Evolutionary Origins and Diversification of the Mycorrhizal Mutualists.</title>
        <authorList>
            <consortium name="DOE Joint Genome Institute"/>
            <consortium name="Mycorrhizal Genomics Consortium"/>
            <person name="Kohler A."/>
            <person name="Kuo A."/>
            <person name="Nagy L.G."/>
            <person name="Floudas D."/>
            <person name="Copeland A."/>
            <person name="Barry K.W."/>
            <person name="Cichocki N."/>
            <person name="Veneault-Fourrey C."/>
            <person name="LaButti K."/>
            <person name="Lindquist E.A."/>
            <person name="Lipzen A."/>
            <person name="Lundell T."/>
            <person name="Morin E."/>
            <person name="Murat C."/>
            <person name="Riley R."/>
            <person name="Ohm R."/>
            <person name="Sun H."/>
            <person name="Tunlid A."/>
            <person name="Henrissat B."/>
            <person name="Grigoriev I.V."/>
            <person name="Hibbett D.S."/>
            <person name="Martin F."/>
        </authorList>
    </citation>
    <scope>NUCLEOTIDE SEQUENCE [LARGE SCALE GENOMIC DNA]</scope>
    <source>
        <strain evidence="1 2">FD-317 M1</strain>
    </source>
</reference>
<organism evidence="1 2">
    <name type="scientific">Collybiopsis luxurians FD-317 M1</name>
    <dbReference type="NCBI Taxonomy" id="944289"/>
    <lineage>
        <taxon>Eukaryota</taxon>
        <taxon>Fungi</taxon>
        <taxon>Dikarya</taxon>
        <taxon>Basidiomycota</taxon>
        <taxon>Agaricomycotina</taxon>
        <taxon>Agaricomycetes</taxon>
        <taxon>Agaricomycetidae</taxon>
        <taxon>Agaricales</taxon>
        <taxon>Marasmiineae</taxon>
        <taxon>Omphalotaceae</taxon>
        <taxon>Collybiopsis</taxon>
        <taxon>Collybiopsis luxurians</taxon>
    </lineage>
</organism>
<protein>
    <submittedName>
        <fullName evidence="1">Uncharacterized protein</fullName>
    </submittedName>
</protein>
<proteinExistence type="predicted"/>
<dbReference type="AlphaFoldDB" id="A0A0D0BDU0"/>
<dbReference type="EMBL" id="KN834838">
    <property type="protein sequence ID" value="KIK52741.1"/>
    <property type="molecule type" value="Genomic_DNA"/>
</dbReference>
<evidence type="ECO:0000313" key="2">
    <source>
        <dbReference type="Proteomes" id="UP000053593"/>
    </source>
</evidence>
<sequence length="161" mass="18074">MSLSVPSQLLLEPPPFLQFGYTGENRKISVDEKELISFFAIPSLTLTDFHAGIDADIDVRGKSSLKPSEEVPNQDRLQVSSTLDFSIPTVSKQIVSENFITMAQTTAARKGYHLEESAKLHAYKLQLLGVQFAEWREENSRVQCPRSRKVRRFDCNNGGVS</sequence>
<keyword evidence="2" id="KW-1185">Reference proteome</keyword>
<dbReference type="Proteomes" id="UP000053593">
    <property type="component" value="Unassembled WGS sequence"/>
</dbReference>
<gene>
    <name evidence="1" type="ORF">GYMLUDRAFT_1028488</name>
</gene>
<evidence type="ECO:0000313" key="1">
    <source>
        <dbReference type="EMBL" id="KIK52741.1"/>
    </source>
</evidence>
<dbReference type="HOGENOM" id="CLU_1643893_0_0_1"/>
<accession>A0A0D0BDU0</accession>